<feature type="transmembrane region" description="Helical" evidence="3">
    <location>
        <begin position="252"/>
        <end position="276"/>
    </location>
</feature>
<dbReference type="Gene3D" id="1.20.1250.20">
    <property type="entry name" value="MFS general substrate transporter like domains"/>
    <property type="match status" value="4"/>
</dbReference>
<evidence type="ECO:0000313" key="4">
    <source>
        <dbReference type="EMBL" id="RZC32316.1"/>
    </source>
</evidence>
<feature type="transmembrane region" description="Helical" evidence="3">
    <location>
        <begin position="954"/>
        <end position="979"/>
    </location>
</feature>
<feature type="transmembrane region" description="Helical" evidence="3">
    <location>
        <begin position="1156"/>
        <end position="1174"/>
    </location>
</feature>
<feature type="transmembrane region" description="Helical" evidence="3">
    <location>
        <begin position="1065"/>
        <end position="1089"/>
    </location>
</feature>
<dbReference type="InterPro" id="IPR050327">
    <property type="entry name" value="Proton-linked_MCT"/>
</dbReference>
<protein>
    <submittedName>
        <fullName evidence="4">Uncharacterized protein</fullName>
    </submittedName>
</protein>
<organism evidence="4 5">
    <name type="scientific">Asbolus verrucosus</name>
    <name type="common">Desert ironclad beetle</name>
    <dbReference type="NCBI Taxonomy" id="1661398"/>
    <lineage>
        <taxon>Eukaryota</taxon>
        <taxon>Metazoa</taxon>
        <taxon>Ecdysozoa</taxon>
        <taxon>Arthropoda</taxon>
        <taxon>Hexapoda</taxon>
        <taxon>Insecta</taxon>
        <taxon>Pterygota</taxon>
        <taxon>Neoptera</taxon>
        <taxon>Endopterygota</taxon>
        <taxon>Coleoptera</taxon>
        <taxon>Polyphaga</taxon>
        <taxon>Cucujiformia</taxon>
        <taxon>Tenebrionidae</taxon>
        <taxon>Pimeliinae</taxon>
        <taxon>Asbolus</taxon>
    </lineage>
</organism>
<feature type="compositionally biased region" description="Polar residues" evidence="2">
    <location>
        <begin position="721"/>
        <end position="766"/>
    </location>
</feature>
<gene>
    <name evidence="4" type="ORF">BDFB_002007</name>
</gene>
<feature type="transmembrane region" description="Helical" evidence="3">
    <location>
        <begin position="1025"/>
        <end position="1044"/>
    </location>
</feature>
<feature type="transmembrane region" description="Helical" evidence="3">
    <location>
        <begin position="578"/>
        <end position="597"/>
    </location>
</feature>
<evidence type="ECO:0000256" key="1">
    <source>
        <dbReference type="SAM" id="Coils"/>
    </source>
</evidence>
<dbReference type="PANTHER" id="PTHR11360:SF8">
    <property type="entry name" value="BCDNA.LD28120-RELATED"/>
    <property type="match status" value="1"/>
</dbReference>
<dbReference type="InterPro" id="IPR036259">
    <property type="entry name" value="MFS_trans_sf"/>
</dbReference>
<name>A0A482VI83_ASBVE</name>
<feature type="coiled-coil region" evidence="1">
    <location>
        <begin position="815"/>
        <end position="842"/>
    </location>
</feature>
<evidence type="ECO:0000313" key="5">
    <source>
        <dbReference type="Proteomes" id="UP000292052"/>
    </source>
</evidence>
<keyword evidence="5" id="KW-1185">Reference proteome</keyword>
<dbReference type="EMBL" id="QDEB01098129">
    <property type="protein sequence ID" value="RZC32316.1"/>
    <property type="molecule type" value="Genomic_DNA"/>
</dbReference>
<feature type="transmembrane region" description="Helical" evidence="3">
    <location>
        <begin position="609"/>
        <end position="628"/>
    </location>
</feature>
<dbReference type="GO" id="GO:0008028">
    <property type="term" value="F:monocarboxylic acid transmembrane transporter activity"/>
    <property type="evidence" value="ECO:0007669"/>
    <property type="project" value="TreeGrafter"/>
</dbReference>
<keyword evidence="3" id="KW-0472">Membrane</keyword>
<feature type="transmembrane region" description="Helical" evidence="3">
    <location>
        <begin position="1125"/>
        <end position="1144"/>
    </location>
</feature>
<feature type="transmembrane region" description="Helical" evidence="3">
    <location>
        <begin position="1095"/>
        <end position="1118"/>
    </location>
</feature>
<feature type="transmembrane region" description="Helical" evidence="3">
    <location>
        <begin position="156"/>
        <end position="176"/>
    </location>
</feature>
<sequence length="1413" mass="157813">MDRSKVEGFTPPDGGYGWVVVLATTLINVSVLPLVQCFGIIYQRDFKISGVTAAETSFLFHLHSAIYSCLGLFSSPLLKKYDFRRVALFGVSLMCVGIFLSVGQGIMLPASYMATNTYFKKRLTLAVSFSATGASISSILMPQLCNKLLAQLNSTQNTVLVLAAISLLAIVCCFLLKPIQTKTESKDEDTLKSLQEENHETKDVKTQKQEEIELLDSNDKVYKDTTMPVEQKSVFTKIYELFDLELLSDHPYVIAIIGMSISFASELNTILMLAFILPELASFKREDVALAISVQSIADIIGRLGVPLIGHWFSVSPRIMYANSLIVSTVGRIVMANFYASKPTIYFCVSLLGLAKGIKAVYQSVIIPKYVTLEKLPAANGLNMLLTGTASLVIGPIIGVIHDATNSYIYALHAASLLSIKNKAVKIGAPKSNRRRLRVGDPDFVPPDGGWGWLIVFACGFSNLSTFPMFQQFGLVFRQKFGNLNISNTQTTTVINLNSAFNACVGLLNGPVFRVFTYRQVAMFGSCLVASSLFVSTFCESFWTYLIFYAMCYGSGIGITQSSNALALNTYFKERRRIATGLSWTTTALGPIVWPYIITALLEVYGMEGTLLIFSSFALHAFMCSLLLQPVEWHTKFREVEDGSPESKPFLEKETEAVYAGEKLNKSSKSRSLLSSQYIYNEDDPVATGYEIIDPGTPMMIRANDGWYSQNRSLVGSRISLASNKTNKGTSKMPSGQNSVTMSKRPSYNNLSEARSKRNSSVNLTQDGKERKRERRLSQSKPAIREEVEEHHNGNHLPNDSLTVPVEYPNEKDVLKTAAKKLAEYQQETEHEEEKQEEQEETHQKMNLFQKIYIFFDFDLFKDLTYVNLMLGITIANFVEINFSIITPMVLEEFHFGKYQIATFMSLLGATDIVVRFFIPFIAGKIGWENKTFFLVGVLSMAFGRVILVHTQTYIAGLVVAVIIGAGKGLRTIFMALVIPTHVPLERLPAASGLQLATSGLFFLALGPVVVTMVTTIKVPPDGGYGWIIVLANALSNVIIIPLMQSFGLIFKDTFVEMGLSATEGSLIINLNAAFGMITGLLNGFLLKMFGYRKIAVSASCLVTTGIILTSLALNSYFRKNRGKAVGYAMTLTGLGPILMPQLINLLMKIHTVQGVTLILGGIAANSFVAASLLHPVKWHMKTEIIEDEKLEDIPEEKTEETNTKIKMFRSELSRPIKKKPQWKRFLDSLVKFFDLDLLMDPIYVNIMVGLSLAIFAEINFSLLTAFILAEFGLNTYQIATFMSILGIADIVFRFLAPYIANFLKLPPRPIFIGSIVGFGYRQRSQDCLYVVSDSNLRPNRKICVSIRAADDGKWILHPSRRPNYWENPRHNWKLHFMYRCFKFHNFHDHFHMVNRSRNCEVKKERPISIRTL</sequence>
<feature type="transmembrane region" description="Helical" evidence="3">
    <location>
        <begin position="866"/>
        <end position="887"/>
    </location>
</feature>
<feature type="non-terminal residue" evidence="4">
    <location>
        <position position="1413"/>
    </location>
</feature>
<keyword evidence="3" id="KW-1133">Transmembrane helix</keyword>
<feature type="transmembrane region" description="Helical" evidence="3">
    <location>
        <begin position="542"/>
        <end position="566"/>
    </location>
</feature>
<reference evidence="4 5" key="1">
    <citation type="submission" date="2017-03" db="EMBL/GenBank/DDBJ databases">
        <title>Genome of the blue death feigning beetle - Asbolus verrucosus.</title>
        <authorList>
            <person name="Rider S.D."/>
        </authorList>
    </citation>
    <scope>NUCLEOTIDE SEQUENCE [LARGE SCALE GENOMIC DNA]</scope>
    <source>
        <strain evidence="4">Butters</strain>
        <tissue evidence="4">Head and leg muscle</tissue>
    </source>
</reference>
<evidence type="ECO:0000256" key="2">
    <source>
        <dbReference type="SAM" id="MobiDB-lite"/>
    </source>
</evidence>
<proteinExistence type="predicted"/>
<feature type="transmembrane region" description="Helical" evidence="3">
    <location>
        <begin position="899"/>
        <end position="919"/>
    </location>
</feature>
<feature type="compositionally biased region" description="Basic and acidic residues" evidence="2">
    <location>
        <begin position="783"/>
        <end position="793"/>
    </location>
</feature>
<feature type="transmembrane region" description="Helical" evidence="3">
    <location>
        <begin position="123"/>
        <end position="144"/>
    </location>
</feature>
<dbReference type="Pfam" id="PF07690">
    <property type="entry name" value="MFS_1"/>
    <property type="match status" value="4"/>
</dbReference>
<feature type="transmembrane region" description="Helical" evidence="3">
    <location>
        <begin position="16"/>
        <end position="41"/>
    </location>
</feature>
<feature type="transmembrane region" description="Helical" evidence="3">
    <location>
        <begin position="451"/>
        <end position="470"/>
    </location>
</feature>
<dbReference type="OrthoDB" id="410267at2759"/>
<feature type="transmembrane region" description="Helical" evidence="3">
    <location>
        <begin position="931"/>
        <end position="948"/>
    </location>
</feature>
<keyword evidence="3" id="KW-0812">Transmembrane</keyword>
<dbReference type="PANTHER" id="PTHR11360">
    <property type="entry name" value="MONOCARBOXYLATE TRANSPORTER"/>
    <property type="match status" value="1"/>
</dbReference>
<evidence type="ECO:0000256" key="3">
    <source>
        <dbReference type="SAM" id="Phobius"/>
    </source>
</evidence>
<dbReference type="SUPFAM" id="SSF103473">
    <property type="entry name" value="MFS general substrate transporter"/>
    <property type="match status" value="3"/>
</dbReference>
<accession>A0A482VI83</accession>
<dbReference type="FunFam" id="1.20.1250.20:FF:000383">
    <property type="entry name" value="Blast:Monocarboxylate transporter 13"/>
    <property type="match status" value="1"/>
</dbReference>
<feature type="transmembrane region" description="Helical" evidence="3">
    <location>
        <begin position="86"/>
        <end position="111"/>
    </location>
</feature>
<feature type="transmembrane region" description="Helical" evidence="3">
    <location>
        <begin position="382"/>
        <end position="402"/>
    </location>
</feature>
<feature type="transmembrane region" description="Helical" evidence="3">
    <location>
        <begin position="1243"/>
        <end position="1270"/>
    </location>
</feature>
<dbReference type="Proteomes" id="UP000292052">
    <property type="component" value="Unassembled WGS sequence"/>
</dbReference>
<comment type="caution">
    <text evidence="4">The sequence shown here is derived from an EMBL/GenBank/DDBJ whole genome shotgun (WGS) entry which is preliminary data.</text>
</comment>
<feature type="transmembrane region" description="Helical" evidence="3">
    <location>
        <begin position="1276"/>
        <end position="1297"/>
    </location>
</feature>
<keyword evidence="1" id="KW-0175">Coiled coil</keyword>
<dbReference type="InterPro" id="IPR011701">
    <property type="entry name" value="MFS"/>
</dbReference>
<feature type="region of interest" description="Disordered" evidence="2">
    <location>
        <begin position="186"/>
        <end position="208"/>
    </location>
</feature>
<feature type="region of interest" description="Disordered" evidence="2">
    <location>
        <begin position="721"/>
        <end position="806"/>
    </location>
</feature>